<organism evidence="1 2">
    <name type="scientific">Ceratopteris richardii</name>
    <name type="common">Triangle waterfern</name>
    <dbReference type="NCBI Taxonomy" id="49495"/>
    <lineage>
        <taxon>Eukaryota</taxon>
        <taxon>Viridiplantae</taxon>
        <taxon>Streptophyta</taxon>
        <taxon>Embryophyta</taxon>
        <taxon>Tracheophyta</taxon>
        <taxon>Polypodiopsida</taxon>
        <taxon>Polypodiidae</taxon>
        <taxon>Polypodiales</taxon>
        <taxon>Pteridineae</taxon>
        <taxon>Pteridaceae</taxon>
        <taxon>Parkerioideae</taxon>
        <taxon>Ceratopteris</taxon>
    </lineage>
</organism>
<dbReference type="AlphaFoldDB" id="A0A8T2SKC4"/>
<evidence type="ECO:0000313" key="1">
    <source>
        <dbReference type="EMBL" id="KAH7332333.1"/>
    </source>
</evidence>
<evidence type="ECO:0000313" key="2">
    <source>
        <dbReference type="Proteomes" id="UP000825935"/>
    </source>
</evidence>
<dbReference type="EMBL" id="CM035425">
    <property type="protein sequence ID" value="KAH7332333.1"/>
    <property type="molecule type" value="Genomic_DNA"/>
</dbReference>
<comment type="caution">
    <text evidence="1">The sequence shown here is derived from an EMBL/GenBank/DDBJ whole genome shotgun (WGS) entry which is preliminary data.</text>
</comment>
<name>A0A8T2SKC4_CERRI</name>
<proteinExistence type="predicted"/>
<gene>
    <name evidence="1" type="ORF">KP509_20G082600</name>
</gene>
<accession>A0A8T2SKC4</accession>
<sequence length="199" mass="22774">MVPAPTNTYDSMRVLFNNINLAQSLQMSDAVITCKLGEVPPWVQHALLPKLPDDVLDGQQITPSILCRYYLYIDDIIIVSAYSSDQLFEQFEPPFCDNRSQQRCLHPNREALDLYNLVLSPMQVLAWLFEGTTNFLLHALDILCSLLISYLVLHMRSMFPFQVCDPGGINHDYLLTSLHSTSHPLHIHLRGRESTYKLI</sequence>
<dbReference type="EMBL" id="CM035425">
    <property type="protein sequence ID" value="KAH7332334.1"/>
    <property type="molecule type" value="Genomic_DNA"/>
</dbReference>
<reference evidence="1" key="1">
    <citation type="submission" date="2021-08" db="EMBL/GenBank/DDBJ databases">
        <title>WGS assembly of Ceratopteris richardii.</title>
        <authorList>
            <person name="Marchant D.B."/>
            <person name="Chen G."/>
            <person name="Jenkins J."/>
            <person name="Shu S."/>
            <person name="Leebens-Mack J."/>
            <person name="Grimwood J."/>
            <person name="Schmutz J."/>
            <person name="Soltis P."/>
            <person name="Soltis D."/>
            <person name="Chen Z.-H."/>
        </authorList>
    </citation>
    <scope>NUCLEOTIDE SEQUENCE</scope>
    <source>
        <strain evidence="1">Whitten #5841</strain>
        <tissue evidence="1">Leaf</tissue>
    </source>
</reference>
<keyword evidence="2" id="KW-1185">Reference proteome</keyword>
<protein>
    <submittedName>
        <fullName evidence="1">Uncharacterized protein</fullName>
    </submittedName>
</protein>
<dbReference type="Proteomes" id="UP000825935">
    <property type="component" value="Chromosome 20"/>
</dbReference>